<dbReference type="GO" id="GO:0005886">
    <property type="term" value="C:plasma membrane"/>
    <property type="evidence" value="ECO:0007669"/>
    <property type="project" value="UniProtKB-SubCell"/>
</dbReference>
<evidence type="ECO:0000256" key="6">
    <source>
        <dbReference type="ARBA" id="ARBA00023136"/>
    </source>
</evidence>
<feature type="transmembrane region" description="Helical" evidence="8">
    <location>
        <begin position="287"/>
        <end position="303"/>
    </location>
</feature>
<comment type="catalytic activity">
    <reaction evidence="7">
        <text>urea(in) = urea(out)</text>
        <dbReference type="Rhea" id="RHEA:32799"/>
        <dbReference type="ChEBI" id="CHEBI:16199"/>
    </reaction>
</comment>
<dbReference type="Gene3D" id="1.10.3430.10">
    <property type="entry name" value="Ammonium transporter AmtB like domains"/>
    <property type="match status" value="1"/>
</dbReference>
<dbReference type="GO" id="GO:0015204">
    <property type="term" value="F:urea transmembrane transporter activity"/>
    <property type="evidence" value="ECO:0007669"/>
    <property type="project" value="InterPro"/>
</dbReference>
<evidence type="ECO:0000256" key="1">
    <source>
        <dbReference type="ARBA" id="ARBA00004651"/>
    </source>
</evidence>
<name>A0A6A7GFM4_9CRUS</name>
<dbReference type="InterPro" id="IPR004937">
    <property type="entry name" value="Urea_transporter"/>
</dbReference>
<dbReference type="PANTHER" id="PTHR10464">
    <property type="entry name" value="UREA TRANSPORTER"/>
    <property type="match status" value="1"/>
</dbReference>
<sequence>MTNRRDKERPRVFSWLGDLSAMRVFLQQKPWLSVWGPVKITNSVLRSLGVIAFANNPLTGLLILVGMFVGNPSVGYAALLTGSIAVLTSKALGAPDGLVCDGVTVFNSVLMGCVVTAVFPHTQLTADDALHYWLAIAAASVITCYVDLGLNALMAPTGLPAQSLAFNFVAAVGLLAVRGKQLGHGLHDVTAAAAEAAAADAAFNATSNSLYAPEDHNVDWFKVMEGTVLAVGEVYGVGSMTPSILIWLGFLLYSPILSCCFYVGSLIGCCMGVVLSPGPLSQVYAGLWGYNSLLVAGGLSYFLRPSLNMLAAVTIGALMTVFVQAAVLPLFLQTEVPVFSFPFNIVVITVLAIGTQKGTALTFLVDRSFHEQHLYEAYCGPSQVQDCADTDLERNLNAS</sequence>
<keyword evidence="5 8" id="KW-1133">Transmembrane helix</keyword>
<dbReference type="AlphaFoldDB" id="A0A6A7GFM4"/>
<feature type="transmembrane region" description="Helical" evidence="8">
    <location>
        <begin position="310"/>
        <end position="332"/>
    </location>
</feature>
<feature type="transmembrane region" description="Helical" evidence="8">
    <location>
        <begin position="250"/>
        <end position="275"/>
    </location>
</feature>
<organism evidence="9">
    <name type="scientific">Hirondellea gigas</name>
    <dbReference type="NCBI Taxonomy" id="1518452"/>
    <lineage>
        <taxon>Eukaryota</taxon>
        <taxon>Metazoa</taxon>
        <taxon>Ecdysozoa</taxon>
        <taxon>Arthropoda</taxon>
        <taxon>Crustacea</taxon>
        <taxon>Multicrustacea</taxon>
        <taxon>Malacostraca</taxon>
        <taxon>Eumalacostraca</taxon>
        <taxon>Peracarida</taxon>
        <taxon>Amphipoda</taxon>
        <taxon>Amphilochidea</taxon>
        <taxon>Lysianassida</taxon>
        <taxon>Lysianassidira</taxon>
        <taxon>Lysianassoidea</taxon>
        <taxon>Lysianassidae</taxon>
        <taxon>Hirondellea</taxon>
    </lineage>
</organism>
<dbReference type="EMBL" id="IACT01009114">
    <property type="protein sequence ID" value="LAC28225.1"/>
    <property type="molecule type" value="mRNA"/>
</dbReference>
<evidence type="ECO:0000256" key="7">
    <source>
        <dbReference type="ARBA" id="ARBA00033993"/>
    </source>
</evidence>
<keyword evidence="6 8" id="KW-0472">Membrane</keyword>
<keyword evidence="4 8" id="KW-0812">Transmembrane</keyword>
<dbReference type="InterPro" id="IPR029020">
    <property type="entry name" value="Ammonium/urea_transptr"/>
</dbReference>
<feature type="transmembrane region" description="Helical" evidence="8">
    <location>
        <begin position="338"/>
        <end position="355"/>
    </location>
</feature>
<comment type="similarity">
    <text evidence="2">Belongs to the urea transporter family.</text>
</comment>
<evidence type="ECO:0000313" key="9">
    <source>
        <dbReference type="EMBL" id="LAC28225.1"/>
    </source>
</evidence>
<evidence type="ECO:0000256" key="5">
    <source>
        <dbReference type="ARBA" id="ARBA00022989"/>
    </source>
</evidence>
<protein>
    <submittedName>
        <fullName evidence="9">Urea transporter 2-like</fullName>
    </submittedName>
</protein>
<evidence type="ECO:0000256" key="8">
    <source>
        <dbReference type="SAM" id="Phobius"/>
    </source>
</evidence>
<feature type="transmembrane region" description="Helical" evidence="8">
    <location>
        <begin position="159"/>
        <end position="177"/>
    </location>
</feature>
<comment type="subcellular location">
    <subcellularLocation>
        <location evidence="1">Cell membrane</location>
        <topology evidence="1">Multi-pass membrane protein</topology>
    </subcellularLocation>
</comment>
<evidence type="ECO:0000256" key="3">
    <source>
        <dbReference type="ARBA" id="ARBA00022475"/>
    </source>
</evidence>
<dbReference type="Pfam" id="PF03253">
    <property type="entry name" value="UT"/>
    <property type="match status" value="1"/>
</dbReference>
<dbReference type="PANTHER" id="PTHR10464:SF4">
    <property type="entry name" value="UREA TRANSPORTER"/>
    <property type="match status" value="1"/>
</dbReference>
<feature type="transmembrane region" description="Helical" evidence="8">
    <location>
        <begin position="132"/>
        <end position="153"/>
    </location>
</feature>
<proteinExistence type="evidence at transcript level"/>
<evidence type="ECO:0000256" key="2">
    <source>
        <dbReference type="ARBA" id="ARBA00005914"/>
    </source>
</evidence>
<accession>A0A6A7GFM4</accession>
<feature type="transmembrane region" description="Helical" evidence="8">
    <location>
        <begin position="48"/>
        <end position="69"/>
    </location>
</feature>
<reference evidence="9" key="1">
    <citation type="submission" date="2017-11" db="EMBL/GenBank/DDBJ databases">
        <title>The sensing device of the deep-sea amphipod.</title>
        <authorList>
            <person name="Kobayashi H."/>
            <person name="Nagahama T."/>
            <person name="Arai W."/>
            <person name="Sasagawa Y."/>
            <person name="Umeda M."/>
            <person name="Hayashi T."/>
            <person name="Nikaido I."/>
            <person name="Watanabe H."/>
            <person name="Oguri K."/>
            <person name="Kitazato H."/>
            <person name="Fujioka K."/>
            <person name="Kido Y."/>
            <person name="Takami H."/>
        </authorList>
    </citation>
    <scope>NUCLEOTIDE SEQUENCE</scope>
    <source>
        <tissue evidence="9">Whole body</tissue>
    </source>
</reference>
<feature type="transmembrane region" description="Helical" evidence="8">
    <location>
        <begin position="104"/>
        <end position="120"/>
    </location>
</feature>
<keyword evidence="3" id="KW-1003">Cell membrane</keyword>
<evidence type="ECO:0000256" key="4">
    <source>
        <dbReference type="ARBA" id="ARBA00022692"/>
    </source>
</evidence>